<evidence type="ECO:0000256" key="1">
    <source>
        <dbReference type="SAM" id="Phobius"/>
    </source>
</evidence>
<protein>
    <submittedName>
        <fullName evidence="2">DUF3302 domain-containing protein</fullName>
    </submittedName>
</protein>
<proteinExistence type="predicted"/>
<dbReference type="Pfam" id="PF11742">
    <property type="entry name" value="DUF3302"/>
    <property type="match status" value="1"/>
</dbReference>
<keyword evidence="3" id="KW-1185">Reference proteome</keyword>
<name>A0ABU3S5D5_9HYPH</name>
<sequence>MSGLDIFAWIVLIVLVASTVFVIVFMAMWPGMVARRRGHPWAEAVSIGGWVTLFLGFVLWPIVLIWAYVDVPQPADRATGKVEAAR</sequence>
<comment type="caution">
    <text evidence="2">The sequence shown here is derived from an EMBL/GenBank/DDBJ whole genome shotgun (WGS) entry which is preliminary data.</text>
</comment>
<dbReference type="Proteomes" id="UP001254257">
    <property type="component" value="Unassembled WGS sequence"/>
</dbReference>
<dbReference type="EMBL" id="JAWDID010000010">
    <property type="protein sequence ID" value="MDU0339984.1"/>
    <property type="molecule type" value="Genomic_DNA"/>
</dbReference>
<dbReference type="RefSeq" id="WP_316017864.1">
    <property type="nucleotide sequence ID" value="NZ_JAWDID010000010.1"/>
</dbReference>
<reference evidence="2 3" key="1">
    <citation type="submission" date="2023-09" db="EMBL/GenBank/DDBJ databases">
        <title>Whole genome shotgun sequencing (WGS) of Bosea sp. ZW T0_25, isolated from stored onions (Allium cepa).</title>
        <authorList>
            <person name="Stoll D.A."/>
            <person name="Huch M."/>
        </authorList>
    </citation>
    <scope>NUCLEOTIDE SEQUENCE [LARGE SCALE GENOMIC DNA]</scope>
    <source>
        <strain evidence="2 3">ZW T0_25</strain>
    </source>
</reference>
<keyword evidence="1" id="KW-0472">Membrane</keyword>
<organism evidence="2 3">
    <name type="scientific">Bosea rubneri</name>
    <dbReference type="NCBI Taxonomy" id="3075434"/>
    <lineage>
        <taxon>Bacteria</taxon>
        <taxon>Pseudomonadati</taxon>
        <taxon>Pseudomonadota</taxon>
        <taxon>Alphaproteobacteria</taxon>
        <taxon>Hyphomicrobiales</taxon>
        <taxon>Boseaceae</taxon>
        <taxon>Bosea</taxon>
    </lineage>
</organism>
<keyword evidence="1" id="KW-1133">Transmembrane helix</keyword>
<feature type="transmembrane region" description="Helical" evidence="1">
    <location>
        <begin position="41"/>
        <end position="69"/>
    </location>
</feature>
<accession>A0ABU3S5D5</accession>
<feature type="transmembrane region" description="Helical" evidence="1">
    <location>
        <begin position="6"/>
        <end position="29"/>
    </location>
</feature>
<gene>
    <name evidence="2" type="ORF">RKE40_08830</name>
</gene>
<keyword evidence="1" id="KW-0812">Transmembrane</keyword>
<evidence type="ECO:0000313" key="2">
    <source>
        <dbReference type="EMBL" id="MDU0339984.1"/>
    </source>
</evidence>
<dbReference type="InterPro" id="IPR011223">
    <property type="entry name" value="UCP028770"/>
</dbReference>
<evidence type="ECO:0000313" key="3">
    <source>
        <dbReference type="Proteomes" id="UP001254257"/>
    </source>
</evidence>